<dbReference type="Pfam" id="PF14870">
    <property type="entry name" value="PSII_BNR"/>
    <property type="match status" value="2"/>
</dbReference>
<accession>A0A430KM22</accession>
<gene>
    <name evidence="4" type="ORF">EH243_17055</name>
</gene>
<dbReference type="RefSeq" id="WP_126159863.1">
    <property type="nucleotide sequence ID" value="NZ_RQXW01000021.1"/>
</dbReference>
<dbReference type="OrthoDB" id="9813892at2"/>
<keyword evidence="2" id="KW-0604">Photosystem II</keyword>
<keyword evidence="1" id="KW-0602">Photosynthesis</keyword>
<sequence>MRKINYFYRPLYDLTGQMIHRLMICLSLLLISSQVWAVIDPLQDRAPQSERAQQGLLLDITQAAERLVTVGERGHILYSDDQGQHWQQAQVPVRVTLTAVDFATAQLGWVVGHDGVILATQDGGVSWQKQLDGYQANQAIEDELKRLLALSDNERLEQGVQYQTEELEYLLEDAQLFSEEGASRPFLDVQFLDERQGFAVGAYGLIFRTVDGGEHWQPWVANLANPDNFHINALTQGRDELYMAGEAGSIYRSDDQGLSWSTLTSPYDGPFFGVAVTQTPSGEESVVVYGLRGHAFISSDRGDHWSELDVDSDAAVLGVSQINGNRIVLLTNGGELYQFSDDGELKGRGLTQDRSALSSGLMATSDDLLLVGVNGMTHINLPQMQWEVR</sequence>
<comment type="caution">
    <text evidence="4">The sequence shown here is derived from an EMBL/GenBank/DDBJ whole genome shotgun (WGS) entry which is preliminary data.</text>
</comment>
<proteinExistence type="predicted"/>
<dbReference type="Gene3D" id="2.130.10.10">
    <property type="entry name" value="YVTN repeat-like/Quinoprotein amine dehydrogenase"/>
    <property type="match status" value="2"/>
</dbReference>
<dbReference type="EMBL" id="RQXW01000021">
    <property type="protein sequence ID" value="RTE64527.1"/>
    <property type="molecule type" value="Genomic_DNA"/>
</dbReference>
<dbReference type="CDD" id="cd15482">
    <property type="entry name" value="Sialidase_non-viral"/>
    <property type="match status" value="1"/>
</dbReference>
<feature type="domain" description="Photosynthesis system II assembly factor Ycf48/Hcf136-like" evidence="3">
    <location>
        <begin position="186"/>
        <end position="338"/>
    </location>
</feature>
<reference evidence="4 5" key="1">
    <citation type="submission" date="2018-11" db="EMBL/GenBank/DDBJ databases">
        <title>The draft genome sequence of Amphritea opalescens ANRC-JH13T.</title>
        <authorList>
            <person name="Fang Z."/>
            <person name="Zhang Y."/>
            <person name="Han X."/>
        </authorList>
    </citation>
    <scope>NUCLEOTIDE SEQUENCE [LARGE SCALE GENOMIC DNA]</scope>
    <source>
        <strain evidence="4 5">ANRC-JH13</strain>
    </source>
</reference>
<dbReference type="SUPFAM" id="SSF50939">
    <property type="entry name" value="Sialidases"/>
    <property type="match status" value="1"/>
</dbReference>
<dbReference type="PANTHER" id="PTHR47199">
    <property type="entry name" value="PHOTOSYSTEM II STABILITY/ASSEMBLY FACTOR HCF136, CHLOROPLASTIC"/>
    <property type="match status" value="1"/>
</dbReference>
<dbReference type="PANTHER" id="PTHR47199:SF2">
    <property type="entry name" value="PHOTOSYSTEM II STABILITY_ASSEMBLY FACTOR HCF136, CHLOROPLASTIC"/>
    <property type="match status" value="1"/>
</dbReference>
<feature type="domain" description="Photosynthesis system II assembly factor Ycf48/Hcf136-like" evidence="3">
    <location>
        <begin position="83"/>
        <end position="131"/>
    </location>
</feature>
<evidence type="ECO:0000313" key="5">
    <source>
        <dbReference type="Proteomes" id="UP000283087"/>
    </source>
</evidence>
<dbReference type="GO" id="GO:0009523">
    <property type="term" value="C:photosystem II"/>
    <property type="evidence" value="ECO:0007669"/>
    <property type="project" value="UniProtKB-KW"/>
</dbReference>
<organism evidence="4 5">
    <name type="scientific">Amphritea opalescens</name>
    <dbReference type="NCBI Taxonomy" id="2490544"/>
    <lineage>
        <taxon>Bacteria</taxon>
        <taxon>Pseudomonadati</taxon>
        <taxon>Pseudomonadota</taxon>
        <taxon>Gammaproteobacteria</taxon>
        <taxon>Oceanospirillales</taxon>
        <taxon>Oceanospirillaceae</taxon>
        <taxon>Amphritea</taxon>
    </lineage>
</organism>
<dbReference type="AlphaFoldDB" id="A0A430KM22"/>
<dbReference type="Proteomes" id="UP000283087">
    <property type="component" value="Unassembled WGS sequence"/>
</dbReference>
<dbReference type="InterPro" id="IPR028203">
    <property type="entry name" value="PSII_CF48-like_dom"/>
</dbReference>
<evidence type="ECO:0000259" key="3">
    <source>
        <dbReference type="Pfam" id="PF14870"/>
    </source>
</evidence>
<keyword evidence="5" id="KW-1185">Reference proteome</keyword>
<evidence type="ECO:0000256" key="2">
    <source>
        <dbReference type="ARBA" id="ARBA00023276"/>
    </source>
</evidence>
<dbReference type="GO" id="GO:0015979">
    <property type="term" value="P:photosynthesis"/>
    <property type="evidence" value="ECO:0007669"/>
    <property type="project" value="UniProtKB-KW"/>
</dbReference>
<dbReference type="InterPro" id="IPR036278">
    <property type="entry name" value="Sialidase_sf"/>
</dbReference>
<evidence type="ECO:0000256" key="1">
    <source>
        <dbReference type="ARBA" id="ARBA00022531"/>
    </source>
</evidence>
<name>A0A430KM22_9GAMM</name>
<dbReference type="InterPro" id="IPR015943">
    <property type="entry name" value="WD40/YVTN_repeat-like_dom_sf"/>
</dbReference>
<evidence type="ECO:0000313" key="4">
    <source>
        <dbReference type="EMBL" id="RTE64527.1"/>
    </source>
</evidence>
<protein>
    <recommendedName>
        <fullName evidence="3">Photosynthesis system II assembly factor Ycf48/Hcf136-like domain-containing protein</fullName>
    </recommendedName>
</protein>